<dbReference type="Proteomes" id="UP000307562">
    <property type="component" value="Chromosome"/>
</dbReference>
<dbReference type="EMBL" id="CP040637">
    <property type="protein sequence ID" value="QCW04208.1"/>
    <property type="molecule type" value="Genomic_DNA"/>
</dbReference>
<evidence type="ECO:0000256" key="1">
    <source>
        <dbReference type="SAM" id="Phobius"/>
    </source>
</evidence>
<accession>A0A4P9TH30</accession>
<keyword evidence="1" id="KW-1133">Transmembrane helix</keyword>
<evidence type="ECO:0000313" key="2">
    <source>
        <dbReference type="EMBL" id="QCW04208.1"/>
    </source>
</evidence>
<feature type="transmembrane region" description="Helical" evidence="1">
    <location>
        <begin position="112"/>
        <end position="131"/>
    </location>
</feature>
<keyword evidence="3" id="KW-1185">Reference proteome</keyword>
<dbReference type="AlphaFoldDB" id="A0A4P9TH30"/>
<sequence length="148" mass="15234">MGSSIVTTTTVRRAELALAVFVLGSAGIILVSNGAPGVLTRNETIRDALIWSLFFLVPLALAGTTLLAVVADTVGIGSVVAGGVAVVTLGTVLLAIYTLLVPSEGGVYVGHFFSYGAALVLSVVVLVRPIIDRLSANVWFRPGLIDLS</sequence>
<proteinExistence type="predicted"/>
<name>A0A4P9TH30_9EURY</name>
<organism evidence="2 3">
    <name type="scientific">Natrinema pallidum</name>
    <dbReference type="NCBI Taxonomy" id="69527"/>
    <lineage>
        <taxon>Archaea</taxon>
        <taxon>Methanobacteriati</taxon>
        <taxon>Methanobacteriota</taxon>
        <taxon>Stenosarchaea group</taxon>
        <taxon>Halobacteria</taxon>
        <taxon>Halobacteriales</taxon>
        <taxon>Natrialbaceae</taxon>
        <taxon>Natrinema</taxon>
    </lineage>
</organism>
<feature type="transmembrane region" description="Helical" evidence="1">
    <location>
        <begin position="48"/>
        <end position="70"/>
    </location>
</feature>
<feature type="transmembrane region" description="Helical" evidence="1">
    <location>
        <begin position="76"/>
        <end position="100"/>
    </location>
</feature>
<dbReference type="KEGG" id="npl:FGF80_13645"/>
<feature type="transmembrane region" description="Helical" evidence="1">
    <location>
        <begin position="16"/>
        <end position="36"/>
    </location>
</feature>
<keyword evidence="1" id="KW-0812">Transmembrane</keyword>
<evidence type="ECO:0000313" key="3">
    <source>
        <dbReference type="Proteomes" id="UP000307562"/>
    </source>
</evidence>
<protein>
    <submittedName>
        <fullName evidence="2">Uncharacterized protein</fullName>
    </submittedName>
</protein>
<reference evidence="3" key="1">
    <citation type="submission" date="2019-05" db="EMBL/GenBank/DDBJ databases">
        <title>Complete Genome Sequence and Methylation Pattern of the Halophilic Archaeon Natrinema pallidum BOL6-1.</title>
        <authorList>
            <person name="DasSarma P."/>
            <person name="DasSarma B.P."/>
            <person name="DasSarma S.L."/>
            <person name="Martinez F.L."/>
            <person name="Guzman D."/>
            <person name="Roberts R.J."/>
            <person name="DasSarma S."/>
        </authorList>
    </citation>
    <scope>NUCLEOTIDE SEQUENCE [LARGE SCALE GENOMIC DNA]</scope>
    <source>
        <strain evidence="3">BOL6-1</strain>
    </source>
</reference>
<keyword evidence="1" id="KW-0472">Membrane</keyword>
<gene>
    <name evidence="2" type="ORF">FGF80_13645</name>
</gene>